<protein>
    <submittedName>
        <fullName evidence="1">Uncharacterized protein</fullName>
    </submittedName>
</protein>
<dbReference type="EMBL" id="FNHI01000013">
    <property type="protein sequence ID" value="SDM76367.1"/>
    <property type="molecule type" value="Genomic_DNA"/>
</dbReference>
<organism evidence="1 2">
    <name type="scientific">Streptomyces wuyuanensis</name>
    <dbReference type="NCBI Taxonomy" id="1196353"/>
    <lineage>
        <taxon>Bacteria</taxon>
        <taxon>Bacillati</taxon>
        <taxon>Actinomycetota</taxon>
        <taxon>Actinomycetes</taxon>
        <taxon>Kitasatosporales</taxon>
        <taxon>Streptomycetaceae</taxon>
        <taxon>Streptomyces</taxon>
    </lineage>
</organism>
<gene>
    <name evidence="1" type="ORF">SAMN05444921_11313</name>
</gene>
<dbReference type="Proteomes" id="UP000199063">
    <property type="component" value="Unassembled WGS sequence"/>
</dbReference>
<name>A0A1G9VWT9_9ACTN</name>
<proteinExistence type="predicted"/>
<keyword evidence="2" id="KW-1185">Reference proteome</keyword>
<evidence type="ECO:0000313" key="1">
    <source>
        <dbReference type="EMBL" id="SDM76367.1"/>
    </source>
</evidence>
<dbReference type="STRING" id="1196353.SAMN05444921_11313"/>
<dbReference type="GeneID" id="40831200"/>
<reference evidence="2" key="1">
    <citation type="submission" date="2016-10" db="EMBL/GenBank/DDBJ databases">
        <authorList>
            <person name="Varghese N."/>
            <person name="Submissions S."/>
        </authorList>
    </citation>
    <scope>NUCLEOTIDE SEQUENCE [LARGE SCALE GENOMIC DNA]</scope>
    <source>
        <strain evidence="2">CGMCC 4.7042</strain>
    </source>
</reference>
<dbReference type="OrthoDB" id="4323337at2"/>
<accession>A0A1G9VWT9</accession>
<sequence>MPELITRRGWLLAEIRTRAGLWTTLRAESVLRHSPWPTSGRNTARKDLKALASRGELTIWHDQTTGRRAYTPNTGKAAA</sequence>
<evidence type="ECO:0000313" key="2">
    <source>
        <dbReference type="Proteomes" id="UP000199063"/>
    </source>
</evidence>
<dbReference type="AlphaFoldDB" id="A0A1G9VWT9"/>
<dbReference type="RefSeq" id="WP_093656563.1">
    <property type="nucleotide sequence ID" value="NZ_FNHI01000013.1"/>
</dbReference>